<dbReference type="Proteomes" id="UP000256964">
    <property type="component" value="Unassembled WGS sequence"/>
</dbReference>
<feature type="compositionally biased region" description="Basic and acidic residues" evidence="1">
    <location>
        <begin position="281"/>
        <end position="290"/>
    </location>
</feature>
<feature type="compositionally biased region" description="Basic residues" evidence="1">
    <location>
        <begin position="259"/>
        <end position="278"/>
    </location>
</feature>
<proteinExistence type="predicted"/>
<dbReference type="EMBL" id="KZ857744">
    <property type="protein sequence ID" value="RDX39570.1"/>
    <property type="molecule type" value="Genomic_DNA"/>
</dbReference>
<organism evidence="2 4">
    <name type="scientific">Lentinus brumalis</name>
    <dbReference type="NCBI Taxonomy" id="2498619"/>
    <lineage>
        <taxon>Eukaryota</taxon>
        <taxon>Fungi</taxon>
        <taxon>Dikarya</taxon>
        <taxon>Basidiomycota</taxon>
        <taxon>Agaricomycotina</taxon>
        <taxon>Agaricomycetes</taxon>
        <taxon>Polyporales</taxon>
        <taxon>Polyporaceae</taxon>
        <taxon>Lentinus</taxon>
    </lineage>
</organism>
<reference evidence="2 4" key="1">
    <citation type="journal article" date="2018" name="Biotechnol. Biofuels">
        <title>Integrative visual omics of the white-rot fungus Polyporus brumalis exposes the biotechnological potential of its oxidative enzymes for delignifying raw plant biomass.</title>
        <authorList>
            <person name="Miyauchi S."/>
            <person name="Rancon A."/>
            <person name="Drula E."/>
            <person name="Hage H."/>
            <person name="Chaduli D."/>
            <person name="Favel A."/>
            <person name="Grisel S."/>
            <person name="Henrissat B."/>
            <person name="Herpoel-Gimbert I."/>
            <person name="Ruiz-Duenas F.J."/>
            <person name="Chevret D."/>
            <person name="Hainaut M."/>
            <person name="Lin J."/>
            <person name="Wang M."/>
            <person name="Pangilinan J."/>
            <person name="Lipzen A."/>
            <person name="Lesage-Meessen L."/>
            <person name="Navarro D."/>
            <person name="Riley R."/>
            <person name="Grigoriev I.V."/>
            <person name="Zhou S."/>
            <person name="Raouche S."/>
            <person name="Rosso M.N."/>
        </authorList>
    </citation>
    <scope>NUCLEOTIDE SEQUENCE [LARGE SCALE GENOMIC DNA]</scope>
    <source>
        <strain evidence="2 4">BRFM 1820</strain>
    </source>
</reference>
<dbReference type="EMBL" id="KZ857746">
    <property type="protein sequence ID" value="RDX39568.1"/>
    <property type="molecule type" value="Genomic_DNA"/>
</dbReference>
<evidence type="ECO:0000313" key="3">
    <source>
        <dbReference type="EMBL" id="RDX39570.1"/>
    </source>
</evidence>
<feature type="compositionally biased region" description="Polar residues" evidence="1">
    <location>
        <begin position="67"/>
        <end position="76"/>
    </location>
</feature>
<accession>A0A371CH05</accession>
<evidence type="ECO:0000313" key="4">
    <source>
        <dbReference type="Proteomes" id="UP000256964"/>
    </source>
</evidence>
<sequence>VPLLTLSQISSHGQPASSGEVNRQAVADGRQDAPRLSSLVSRPCISRRLFVVTRYLAHRADRRHLKTQTAHRSSNAGVLHRHRAPPPVCIQTKVDTSSHSRPPAICDTRRSNTTRTCVHASDAGYAATAKTVDCKPVDHDCGTSRVRPCHPTPEPRLLEVASSQQPAASRRRGCTVHATSGGRSPGGRPARSEDPSPTPSPSPSPSRDLRAVSTASSPSVHTSPGTRVPRSTTSCLDDRGPCPASRRPASATANAVRRPSSRQHRPIQRRTGARRCAQRPRAFDRRPLDH</sequence>
<protein>
    <submittedName>
        <fullName evidence="2">Uncharacterized protein</fullName>
    </submittedName>
</protein>
<feature type="region of interest" description="Disordered" evidence="1">
    <location>
        <begin position="1"/>
        <end position="32"/>
    </location>
</feature>
<feature type="non-terminal residue" evidence="2">
    <location>
        <position position="290"/>
    </location>
</feature>
<keyword evidence="4" id="KW-1185">Reference proteome</keyword>
<evidence type="ECO:0000313" key="2">
    <source>
        <dbReference type="EMBL" id="RDX39568.1"/>
    </source>
</evidence>
<evidence type="ECO:0000256" key="1">
    <source>
        <dbReference type="SAM" id="MobiDB-lite"/>
    </source>
</evidence>
<feature type="region of interest" description="Disordered" evidence="1">
    <location>
        <begin position="63"/>
        <end position="82"/>
    </location>
</feature>
<feature type="region of interest" description="Disordered" evidence="1">
    <location>
        <begin position="144"/>
        <end position="290"/>
    </location>
</feature>
<gene>
    <name evidence="3" type="ORF">OH76DRAFT_1562375</name>
    <name evidence="2" type="ORF">OH76DRAFT_1562376</name>
</gene>
<feature type="compositionally biased region" description="Polar residues" evidence="1">
    <location>
        <begin position="1"/>
        <end position="21"/>
    </location>
</feature>
<feature type="compositionally biased region" description="Low complexity" evidence="1">
    <location>
        <begin position="180"/>
        <end position="189"/>
    </location>
</feature>
<dbReference type="AlphaFoldDB" id="A0A371CH05"/>
<feature type="compositionally biased region" description="Polar residues" evidence="1">
    <location>
        <begin position="213"/>
        <end position="235"/>
    </location>
</feature>
<name>A0A371CH05_9APHY</name>